<name>A0ABU6A7A2_9PSEU</name>
<dbReference type="EMBL" id="JAWLNX010000004">
    <property type="protein sequence ID" value="MEB3367408.1"/>
    <property type="molecule type" value="Genomic_DNA"/>
</dbReference>
<organism evidence="2 3">
    <name type="scientific">Saccharopolyspora mangrovi</name>
    <dbReference type="NCBI Taxonomy" id="3082379"/>
    <lineage>
        <taxon>Bacteria</taxon>
        <taxon>Bacillati</taxon>
        <taxon>Actinomycetota</taxon>
        <taxon>Actinomycetes</taxon>
        <taxon>Pseudonocardiales</taxon>
        <taxon>Pseudonocardiaceae</taxon>
        <taxon>Saccharopolyspora</taxon>
    </lineage>
</organism>
<gene>
    <name evidence="2" type="ORF">R4I43_08310</name>
</gene>
<evidence type="ECO:0000313" key="2">
    <source>
        <dbReference type="EMBL" id="MEB3367408.1"/>
    </source>
</evidence>
<feature type="transmembrane region" description="Helical" evidence="1">
    <location>
        <begin position="28"/>
        <end position="48"/>
    </location>
</feature>
<reference evidence="2 3" key="1">
    <citation type="submission" date="2023-10" db="EMBL/GenBank/DDBJ databases">
        <title>Saccharopolyspora sp. nov., isolated from mangrove soil.</title>
        <authorList>
            <person name="Lu Y."/>
            <person name="Liu W."/>
        </authorList>
    </citation>
    <scope>NUCLEOTIDE SEQUENCE [LARGE SCALE GENOMIC DNA]</scope>
    <source>
        <strain evidence="2 3">S2-29</strain>
    </source>
</reference>
<evidence type="ECO:0008006" key="4">
    <source>
        <dbReference type="Google" id="ProtNLM"/>
    </source>
</evidence>
<dbReference type="Proteomes" id="UP001327093">
    <property type="component" value="Unassembled WGS sequence"/>
</dbReference>
<keyword evidence="1" id="KW-1133">Transmembrane helix</keyword>
<keyword evidence="1" id="KW-0812">Transmembrane</keyword>
<sequence>MAAAIALAVLLVLAAVLAAYGAFLVAGLGWALIATGVLVALFALMFLAEWGEPK</sequence>
<keyword evidence="3" id="KW-1185">Reference proteome</keyword>
<comment type="caution">
    <text evidence="2">The sequence shown here is derived from an EMBL/GenBank/DDBJ whole genome shotgun (WGS) entry which is preliminary data.</text>
</comment>
<keyword evidence="1" id="KW-0472">Membrane</keyword>
<evidence type="ECO:0000256" key="1">
    <source>
        <dbReference type="SAM" id="Phobius"/>
    </source>
</evidence>
<dbReference type="RefSeq" id="WP_324264959.1">
    <property type="nucleotide sequence ID" value="NZ_JAWLNX010000004.1"/>
</dbReference>
<proteinExistence type="predicted"/>
<protein>
    <recommendedName>
        <fullName evidence="4">DUF2207 domain-containing protein</fullName>
    </recommendedName>
</protein>
<accession>A0ABU6A7A2</accession>
<evidence type="ECO:0000313" key="3">
    <source>
        <dbReference type="Proteomes" id="UP001327093"/>
    </source>
</evidence>